<reference evidence="2" key="1">
    <citation type="submission" date="2022-10" db="EMBL/GenBank/DDBJ databases">
        <title>Tapping the CABI collections for fungal endophytes: first genome assemblies for Collariella, Neodidymelliopsis, Ascochyta clinopodiicola, Didymella pomorum, Didymosphaeria variabile, Neocosmospora piperis and Neocucurbitaria cava.</title>
        <authorList>
            <person name="Hill R."/>
        </authorList>
    </citation>
    <scope>NUCLEOTIDE SEQUENCE</scope>
    <source>
        <strain evidence="2">IMI 356814</strain>
    </source>
</reference>
<keyword evidence="3" id="KW-1185">Reference proteome</keyword>
<dbReference type="AlphaFoldDB" id="A0A9W9CNK8"/>
<evidence type="ECO:0000259" key="1">
    <source>
        <dbReference type="Pfam" id="PF24864"/>
    </source>
</evidence>
<accession>A0A9W9CNK8</accession>
<evidence type="ECO:0000313" key="2">
    <source>
        <dbReference type="EMBL" id="KAJ4372173.1"/>
    </source>
</evidence>
<comment type="caution">
    <text evidence="2">The sequence shown here is derived from an EMBL/GenBank/DDBJ whole genome shotgun (WGS) entry which is preliminary data.</text>
</comment>
<gene>
    <name evidence="2" type="ORF">N0V83_003946</name>
</gene>
<dbReference type="Proteomes" id="UP001140560">
    <property type="component" value="Unassembled WGS sequence"/>
</dbReference>
<dbReference type="Pfam" id="PF24864">
    <property type="entry name" value="DUF7730"/>
    <property type="match status" value="1"/>
</dbReference>
<feature type="domain" description="DUF7730" evidence="1">
    <location>
        <begin position="10"/>
        <end position="135"/>
    </location>
</feature>
<organism evidence="2 3">
    <name type="scientific">Neocucurbitaria cava</name>
    <dbReference type="NCBI Taxonomy" id="798079"/>
    <lineage>
        <taxon>Eukaryota</taxon>
        <taxon>Fungi</taxon>
        <taxon>Dikarya</taxon>
        <taxon>Ascomycota</taxon>
        <taxon>Pezizomycotina</taxon>
        <taxon>Dothideomycetes</taxon>
        <taxon>Pleosporomycetidae</taxon>
        <taxon>Pleosporales</taxon>
        <taxon>Pleosporineae</taxon>
        <taxon>Cucurbitariaceae</taxon>
        <taxon>Neocucurbitaria</taxon>
    </lineage>
</organism>
<dbReference type="EMBL" id="JAPEUY010000006">
    <property type="protein sequence ID" value="KAJ4372173.1"/>
    <property type="molecule type" value="Genomic_DNA"/>
</dbReference>
<dbReference type="OrthoDB" id="3791869at2759"/>
<dbReference type="PANTHER" id="PTHR38790:SF4">
    <property type="entry name" value="2EXR DOMAIN-CONTAINING PROTEIN"/>
    <property type="match status" value="1"/>
</dbReference>
<sequence>MPIAERENALSPLLRLPAELRNQIYEYVLGGKSICLTCCVEVRKRDLKEEGFCTAEIATCVTPPGSGYDGADPEERSTLNIVKVCRQIHAETRLLIFSLNIFRYSRPVPNLDVWRQRRPECLSLITSVRLYSDARSDEAVWLDGLKYFLGLKRLEVAVHYPYVSNVPRGQQQVETKGLAARDAWEFGVVQRARQNSNWQVQVIFYHRWRS</sequence>
<evidence type="ECO:0000313" key="3">
    <source>
        <dbReference type="Proteomes" id="UP001140560"/>
    </source>
</evidence>
<dbReference type="PANTHER" id="PTHR38790">
    <property type="entry name" value="2EXR DOMAIN-CONTAINING PROTEIN-RELATED"/>
    <property type="match status" value="1"/>
</dbReference>
<name>A0A9W9CNK8_9PLEO</name>
<dbReference type="InterPro" id="IPR056632">
    <property type="entry name" value="DUF7730"/>
</dbReference>
<protein>
    <recommendedName>
        <fullName evidence="1">DUF7730 domain-containing protein</fullName>
    </recommendedName>
</protein>
<proteinExistence type="predicted"/>